<dbReference type="Proteomes" id="UP000258613">
    <property type="component" value="Chromosome"/>
</dbReference>
<feature type="domain" description="DUF8106" evidence="2">
    <location>
        <begin position="17"/>
        <end position="59"/>
    </location>
</feature>
<dbReference type="GeneID" id="37642071"/>
<feature type="compositionally biased region" description="Basic and acidic residues" evidence="1">
    <location>
        <begin position="99"/>
        <end position="116"/>
    </location>
</feature>
<organism evidence="4 5">
    <name type="scientific">Natrarchaeobaculum sulfurireducens</name>
    <dbReference type="NCBI Taxonomy" id="2044521"/>
    <lineage>
        <taxon>Archaea</taxon>
        <taxon>Methanobacteriati</taxon>
        <taxon>Methanobacteriota</taxon>
        <taxon>Stenosarchaea group</taxon>
        <taxon>Halobacteria</taxon>
        <taxon>Halobacteriales</taxon>
        <taxon>Natrialbaceae</taxon>
        <taxon>Natrarchaeobaculum</taxon>
    </lineage>
</organism>
<dbReference type="Proteomes" id="UP000258707">
    <property type="component" value="Chromosome"/>
</dbReference>
<protein>
    <submittedName>
        <fullName evidence="3">Zn finger protein, C2C2 type</fullName>
    </submittedName>
</protein>
<evidence type="ECO:0000256" key="1">
    <source>
        <dbReference type="SAM" id="MobiDB-lite"/>
    </source>
</evidence>
<feature type="region of interest" description="Disordered" evidence="1">
    <location>
        <begin position="91"/>
        <end position="116"/>
    </location>
</feature>
<evidence type="ECO:0000313" key="4">
    <source>
        <dbReference type="EMBL" id="AXR81600.1"/>
    </source>
</evidence>
<dbReference type="InterPro" id="IPR058419">
    <property type="entry name" value="DUF8106"/>
</dbReference>
<dbReference type="AlphaFoldDB" id="A0A346PQ05"/>
<accession>A0A346PQ05</accession>
<sequence>MTQSATSDAGPEAVVPRKSMLFCPECDHASTADGDWIRRTRGETVAYVCPDCTTAITERPRRGDAPSVWYRLVRQSVDVWQASIAATFAGLTTTWPPRPPDRGLDHRRNAEDRSSR</sequence>
<dbReference type="KEGG" id="nag:AArcMg_1588"/>
<proteinExistence type="predicted"/>
<name>A0A346PQ05_9EURY</name>
<reference evidence="6" key="1">
    <citation type="submission" date="2017-10" db="EMBL/GenBank/DDBJ databases">
        <title>Phenotypic and genomic properties of facultatively anaerobic sulfur-reducing natronoarchaea from hypersaline soda lakes.</title>
        <authorList>
            <person name="Sorokin D.Y."/>
            <person name="Kublanov I.V."/>
            <person name="Roman P."/>
            <person name="Sinninghe Damste J.S."/>
            <person name="Golyshin P.N."/>
            <person name="Rojo D."/>
            <person name="Ciordia S."/>
            <person name="Mena Md.C."/>
            <person name="Ferrer M."/>
            <person name="Messina E."/>
            <person name="Smedile F."/>
            <person name="La Spada G."/>
            <person name="La Cono V."/>
            <person name="Yakimov M.M."/>
        </authorList>
    </citation>
    <scope>NUCLEOTIDE SEQUENCE [LARGE SCALE GENOMIC DNA]</scope>
    <source>
        <strain evidence="6">AArc1</strain>
    </source>
</reference>
<accession>A0A346PFS6</accession>
<evidence type="ECO:0000259" key="2">
    <source>
        <dbReference type="Pfam" id="PF26408"/>
    </source>
</evidence>
<evidence type="ECO:0000313" key="5">
    <source>
        <dbReference type="Proteomes" id="UP000258613"/>
    </source>
</evidence>
<dbReference type="Pfam" id="PF26408">
    <property type="entry name" value="DUF8106"/>
    <property type="match status" value="1"/>
</dbReference>
<gene>
    <name evidence="3" type="ORF">AArc1_2053</name>
    <name evidence="4" type="ORF">AArcMg_1588</name>
</gene>
<evidence type="ECO:0000313" key="6">
    <source>
        <dbReference type="Proteomes" id="UP000258707"/>
    </source>
</evidence>
<dbReference type="EMBL" id="CP027033">
    <property type="protein sequence ID" value="AXR81600.1"/>
    <property type="molecule type" value="Genomic_DNA"/>
</dbReference>
<dbReference type="RefSeq" id="WP_186336591.1">
    <property type="nucleotide sequence ID" value="NZ_CP024047.1"/>
</dbReference>
<dbReference type="KEGG" id="nan:AArc1_2053"/>
<dbReference type="EMBL" id="CP024047">
    <property type="protein sequence ID" value="AXR78371.1"/>
    <property type="molecule type" value="Genomic_DNA"/>
</dbReference>
<reference evidence="4" key="3">
    <citation type="journal article" date="2019" name="Int. J. Syst. Evol. Microbiol.">
        <title>Natronolimnobius sulfurireducens sp. nov. and Halalkaliarchaeum desulfuricum gen. nov., sp. nov., the first sulfur-respiring alkaliphilic haloarchaea from hypersaline alkaline lakes.</title>
        <authorList>
            <person name="Sorokin D.Y."/>
            <person name="Yakimov M."/>
            <person name="Messina E."/>
            <person name="Merkel A.Y."/>
            <person name="Bale N.J."/>
            <person name="Sinninghe Damste J.S."/>
        </authorList>
    </citation>
    <scope>NUCLEOTIDE SEQUENCE</scope>
    <source>
        <strain evidence="4">AArc-Mg</strain>
        <strain evidence="3">AArc1</strain>
    </source>
</reference>
<keyword evidence="5" id="KW-1185">Reference proteome</keyword>
<reference evidence="5" key="2">
    <citation type="submission" date="2018-02" db="EMBL/GenBank/DDBJ databases">
        <title>Phenotypic and genomic properties of facultatively anaerobic sulfur-reducing natronoarchaea from hypersaline soda lakes.</title>
        <authorList>
            <person name="Sorokin D.Y."/>
            <person name="Kublanov I.V."/>
            <person name="Roman P."/>
            <person name="Sinninghe Damste J.S."/>
            <person name="Golyshin P.N."/>
            <person name="Rojo D."/>
            <person name="Ciordia S."/>
            <person name="Mena M.D.C."/>
            <person name="Ferrer M."/>
            <person name="Messina E."/>
            <person name="Smedile F."/>
            <person name="La Spada G."/>
            <person name="La Cono V."/>
            <person name="Yakimov M.M."/>
        </authorList>
    </citation>
    <scope>NUCLEOTIDE SEQUENCE [LARGE SCALE GENOMIC DNA]</scope>
    <source>
        <strain evidence="5">AArc-Mg</strain>
    </source>
</reference>
<dbReference type="OrthoDB" id="209680at2157"/>
<evidence type="ECO:0000313" key="3">
    <source>
        <dbReference type="EMBL" id="AXR78371.1"/>
    </source>
</evidence>